<feature type="binding site" evidence="2">
    <location>
        <position position="20"/>
    </location>
    <ligand>
        <name>Zn(2+)</name>
        <dbReference type="ChEBI" id="CHEBI:29105"/>
    </ligand>
</feature>
<feature type="binding site" evidence="2">
    <location>
        <position position="17"/>
    </location>
    <ligand>
        <name>Zn(2+)</name>
        <dbReference type="ChEBI" id="CHEBI:29105"/>
    </ligand>
</feature>
<dbReference type="NCBIfam" id="TIGR03446">
    <property type="entry name" value="mycothiol_Mca"/>
    <property type="match status" value="1"/>
</dbReference>
<comment type="similarity">
    <text evidence="2">Belongs to the MshB deacetylase family. Mca subfamily.</text>
</comment>
<comment type="function">
    <text evidence="2">A mycothiol (MSH, N-acetylcysteinyl-glucosaminyl-inositol) S-conjugate amidase, it recycles conjugated MSH to the N-acetyl cysteine conjugate (AcCys S-conjugate, a mercapturic acid) and the MSH precursor. Involved in MSH-dependent detoxification of a number of alkylating agents and antibiotics.</text>
</comment>
<dbReference type="OrthoDB" id="158614at2"/>
<dbReference type="AlphaFoldDB" id="A0A1Q2CGF3"/>
<keyword evidence="2" id="KW-0479">Metal-binding</keyword>
<dbReference type="EC" id="3.5.1.115" evidence="2"/>
<dbReference type="PANTHER" id="PTHR12993:SF11">
    <property type="entry name" value="N-ACETYLGLUCOSAMINYL-PHOSPHATIDYLINOSITOL DE-N-ACETYLASE"/>
    <property type="match status" value="1"/>
</dbReference>
<evidence type="ECO:0000313" key="3">
    <source>
        <dbReference type="EMBL" id="AQP45183.1"/>
    </source>
</evidence>
<keyword evidence="4" id="KW-1185">Reference proteome</keyword>
<dbReference type="GO" id="GO:0008270">
    <property type="term" value="F:zinc ion binding"/>
    <property type="evidence" value="ECO:0007669"/>
    <property type="project" value="UniProtKB-UniRule"/>
</dbReference>
<evidence type="ECO:0000256" key="2">
    <source>
        <dbReference type="HAMAP-Rule" id="MF_01482"/>
    </source>
</evidence>
<dbReference type="RefSeq" id="WP_077342992.1">
    <property type="nucleotide sequence ID" value="NZ_CP019605.1"/>
</dbReference>
<dbReference type="GO" id="GO:0010126">
    <property type="term" value="P:mycothiol metabolic process"/>
    <property type="evidence" value="ECO:0007669"/>
    <property type="project" value="UniProtKB-UniRule"/>
</dbReference>
<dbReference type="GO" id="GO:0016811">
    <property type="term" value="F:hydrolase activity, acting on carbon-nitrogen (but not peptide) bonds, in linear amides"/>
    <property type="evidence" value="ECO:0007669"/>
    <property type="project" value="TreeGrafter"/>
</dbReference>
<organism evidence="3 4">
    <name type="scientific">Tessaracoccus flavus</name>
    <dbReference type="NCBI Taxonomy" id="1610493"/>
    <lineage>
        <taxon>Bacteria</taxon>
        <taxon>Bacillati</taxon>
        <taxon>Actinomycetota</taxon>
        <taxon>Actinomycetes</taxon>
        <taxon>Propionibacteriales</taxon>
        <taxon>Propionibacteriaceae</taxon>
        <taxon>Tessaracoccus</taxon>
    </lineage>
</organism>
<dbReference type="InterPro" id="IPR017811">
    <property type="entry name" value="Mca"/>
</dbReference>
<dbReference type="Proteomes" id="UP000188324">
    <property type="component" value="Chromosome"/>
</dbReference>
<gene>
    <name evidence="2" type="primary">mca</name>
    <name evidence="3" type="ORF">RPIT_10560</name>
</gene>
<dbReference type="KEGG" id="tfl:RPIT_10560"/>
<dbReference type="SUPFAM" id="SSF102588">
    <property type="entry name" value="LmbE-like"/>
    <property type="match status" value="1"/>
</dbReference>
<reference evidence="3 4" key="1">
    <citation type="journal article" date="2016" name="Int. J. Syst. Evol. Microbiol.">
        <title>Tessaracoccus flavus sp. nov., isolated from the drainage system of a lindane-producing factory.</title>
        <authorList>
            <person name="Kumari R."/>
            <person name="Singh P."/>
            <person name="Schumann P."/>
            <person name="Lal R."/>
        </authorList>
    </citation>
    <scope>NUCLEOTIDE SEQUENCE [LARGE SCALE GENOMIC DNA]</scope>
    <source>
        <strain evidence="3 4">RP1T</strain>
    </source>
</reference>
<keyword evidence="1 2" id="KW-0862">Zinc</keyword>
<proteinExistence type="inferred from homology"/>
<dbReference type="STRING" id="1610493.RPIT_10560"/>
<keyword evidence="2" id="KW-0378">Hydrolase</keyword>
<dbReference type="PANTHER" id="PTHR12993">
    <property type="entry name" value="N-ACETYLGLUCOSAMINYL-PHOSPHATIDYLINOSITOL DE-N-ACETYLASE-RELATED"/>
    <property type="match status" value="1"/>
</dbReference>
<sequence length="298" mass="33325">MTRADLPRLRLLHVHAHPDDESSKGAATTAKYVAEGVDVMVATCTGGERGSVLNPKLAGDPTVEANIAEIRRREMARAREILGVEQVWLGFVDSGLPEGDPPPPLPTGCFGTLDPRVAAGPLVRVIREFRPHVVTTYDEQGGYPHPDHIMCHRITVEAFNAAADPTAWPEHGPPWQAAKLYYHMSFHRRRFEQLERAMHEAGLECHFPARDEDPYSYGRLTTFVHCAEYFPVRDEALRAHATQIDPDGPWFAVPLAIQQAGWPTEDYQLVVSKVPTMIPEDDLFKGLRPEPLVPEFMI</sequence>
<protein>
    <recommendedName>
        <fullName evidence="2">Mycothiol S-conjugate amidase</fullName>
        <ecNumber evidence="2">3.5.1.115</ecNumber>
    </recommendedName>
</protein>
<name>A0A1Q2CGF3_9ACTN</name>
<dbReference type="EMBL" id="CP019605">
    <property type="protein sequence ID" value="AQP45183.1"/>
    <property type="molecule type" value="Genomic_DNA"/>
</dbReference>
<evidence type="ECO:0000256" key="1">
    <source>
        <dbReference type="ARBA" id="ARBA00022833"/>
    </source>
</evidence>
<comment type="catalytic activity">
    <reaction evidence="2">
        <text>mycothiol S-conjugate + H2O = an N-acetyl-L-cysteine-S-conjugate + 1D-myo-inositol 2-amino-2-deoxy-alpha-D-glucopyranoside</text>
        <dbReference type="Rhea" id="RHEA:36543"/>
        <dbReference type="ChEBI" id="CHEBI:15377"/>
        <dbReference type="ChEBI" id="CHEBI:58718"/>
        <dbReference type="ChEBI" id="CHEBI:58886"/>
        <dbReference type="ChEBI" id="CHEBI:59633"/>
        <dbReference type="EC" id="3.5.1.115"/>
    </reaction>
</comment>
<feature type="binding site" evidence="2">
    <location>
        <position position="148"/>
    </location>
    <ligand>
        <name>Zn(2+)</name>
        <dbReference type="ChEBI" id="CHEBI:29105"/>
    </ligand>
</feature>
<comment type="subunit">
    <text evidence="2">Monomer.</text>
</comment>
<dbReference type="InterPro" id="IPR024078">
    <property type="entry name" value="LmbE-like_dom_sf"/>
</dbReference>
<dbReference type="HAMAP" id="MF_01482">
    <property type="entry name" value="Mca"/>
    <property type="match status" value="1"/>
</dbReference>
<accession>A0A1Q2CGF3</accession>
<evidence type="ECO:0000313" key="4">
    <source>
        <dbReference type="Proteomes" id="UP000188324"/>
    </source>
</evidence>
<dbReference type="Pfam" id="PF02585">
    <property type="entry name" value="PIG-L"/>
    <property type="match status" value="1"/>
</dbReference>
<dbReference type="GO" id="GO:0010127">
    <property type="term" value="P:mycothiol-dependent detoxification"/>
    <property type="evidence" value="ECO:0007669"/>
    <property type="project" value="UniProtKB-UniRule"/>
</dbReference>
<dbReference type="Gene3D" id="3.40.50.10320">
    <property type="entry name" value="LmbE-like"/>
    <property type="match status" value="1"/>
</dbReference>
<comment type="cofactor">
    <cofactor evidence="2">
        <name>Zn(2+)</name>
        <dbReference type="ChEBI" id="CHEBI:29105"/>
    </cofactor>
    <text evidence="2">Binds 1 zinc ion per subunit.</text>
</comment>
<dbReference type="InterPro" id="IPR003737">
    <property type="entry name" value="GlcNAc_PI_deacetylase-related"/>
</dbReference>